<dbReference type="Proteomes" id="UP000003676">
    <property type="component" value="Unassembled WGS sequence"/>
</dbReference>
<dbReference type="HOGENOM" id="CLU_2189392_0_0_7"/>
<dbReference type="EMBL" id="ABXU01000048">
    <property type="protein sequence ID" value="EEB33431.1"/>
    <property type="molecule type" value="Genomic_DNA"/>
</dbReference>
<comment type="caution">
    <text evidence="2">The sequence shown here is derived from an EMBL/GenBank/DDBJ whole genome shotgun (WGS) entry which is preliminary data.</text>
</comment>
<name>B6WUB8_9BACT</name>
<feature type="region of interest" description="Disordered" evidence="1">
    <location>
        <begin position="86"/>
        <end position="109"/>
    </location>
</feature>
<protein>
    <submittedName>
        <fullName evidence="2">Uncharacterized protein</fullName>
    </submittedName>
</protein>
<gene>
    <name evidence="2" type="ORF">DESPIG_01676</name>
</gene>
<evidence type="ECO:0000256" key="1">
    <source>
        <dbReference type="SAM" id="MobiDB-lite"/>
    </source>
</evidence>
<sequence length="109" mass="11481">MQIEKNGSGPWPGVDVEGVTVTLTVGDDALSFDCAALQEDGQVTVDVVRGHDGGLAIGVEKGVEYVANLIIPPVRYEDVPLPVTLEEPDLPEDLDPACITPAPTTESVR</sequence>
<organism evidence="2 3">
    <name type="scientific">Desulfovibrio piger ATCC 29098</name>
    <dbReference type="NCBI Taxonomy" id="411464"/>
    <lineage>
        <taxon>Bacteria</taxon>
        <taxon>Pseudomonadati</taxon>
        <taxon>Thermodesulfobacteriota</taxon>
        <taxon>Desulfovibrionia</taxon>
        <taxon>Desulfovibrionales</taxon>
        <taxon>Desulfovibrionaceae</taxon>
        <taxon>Desulfovibrio</taxon>
    </lineage>
</organism>
<proteinExistence type="predicted"/>
<dbReference type="STRING" id="901.DESPIGER_0059"/>
<dbReference type="AlphaFoldDB" id="B6WUB8"/>
<feature type="non-terminal residue" evidence="2">
    <location>
        <position position="109"/>
    </location>
</feature>
<accession>B6WUB8</accession>
<evidence type="ECO:0000313" key="2">
    <source>
        <dbReference type="EMBL" id="EEB33431.1"/>
    </source>
</evidence>
<reference evidence="2 3" key="1">
    <citation type="submission" date="2008-10" db="EMBL/GenBank/DDBJ databases">
        <title>Draft genome sequence of Desulvovibrio piger (ATCC 29098).</title>
        <authorList>
            <person name="Sudarsanam P."/>
            <person name="Ley R."/>
            <person name="Guruge J."/>
            <person name="Turnbaugh P.J."/>
            <person name="Mahowald M."/>
            <person name="Liep D."/>
            <person name="Gordon J."/>
        </authorList>
    </citation>
    <scope>NUCLEOTIDE SEQUENCE [LARGE SCALE GENOMIC DNA]</scope>
    <source>
        <strain evidence="2 3">ATCC 29098</strain>
    </source>
</reference>
<evidence type="ECO:0000313" key="3">
    <source>
        <dbReference type="Proteomes" id="UP000003676"/>
    </source>
</evidence>
<feature type="compositionally biased region" description="Acidic residues" evidence="1">
    <location>
        <begin position="86"/>
        <end position="95"/>
    </location>
</feature>
<reference evidence="2 3" key="2">
    <citation type="submission" date="2008-10" db="EMBL/GenBank/DDBJ databases">
        <authorList>
            <person name="Fulton L."/>
            <person name="Clifton S."/>
            <person name="Fulton B."/>
            <person name="Xu J."/>
            <person name="Minx P."/>
            <person name="Pepin K.H."/>
            <person name="Johnson M."/>
            <person name="Bhonagiri V."/>
            <person name="Nash W.E."/>
            <person name="Mardis E.R."/>
            <person name="Wilson R.K."/>
        </authorList>
    </citation>
    <scope>NUCLEOTIDE SEQUENCE [LARGE SCALE GENOMIC DNA]</scope>
    <source>
        <strain evidence="2 3">ATCC 29098</strain>
    </source>
</reference>